<dbReference type="GO" id="GO:0004312">
    <property type="term" value="F:fatty acid synthase activity"/>
    <property type="evidence" value="ECO:0007669"/>
    <property type="project" value="TreeGrafter"/>
</dbReference>
<dbReference type="InterPro" id="IPR016039">
    <property type="entry name" value="Thiolase-like"/>
</dbReference>
<dbReference type="SMART" id="SM01294">
    <property type="entry name" value="PKS_PP_betabranch"/>
    <property type="match status" value="1"/>
</dbReference>
<dbReference type="InterPro" id="IPR020841">
    <property type="entry name" value="PKS_Beta-ketoAc_synthase_dom"/>
</dbReference>
<feature type="domain" description="Ketosynthase family 3 (KS3)" evidence="5">
    <location>
        <begin position="158"/>
        <end position="441"/>
    </location>
</feature>
<feature type="domain" description="Carrier" evidence="4">
    <location>
        <begin position="65"/>
        <end position="140"/>
    </location>
</feature>
<dbReference type="PROSITE" id="PS00012">
    <property type="entry name" value="PHOSPHOPANTETHEINE"/>
    <property type="match status" value="1"/>
</dbReference>
<gene>
    <name evidence="6" type="ORF">GA0070215_1711</name>
</gene>
<dbReference type="InterPro" id="IPR050091">
    <property type="entry name" value="PKS_NRPS_Biosynth_Enz"/>
</dbReference>
<proteinExistence type="predicted"/>
<name>A0A1C5APP5_9ACTN</name>
<dbReference type="EMBL" id="FMCV01000071">
    <property type="protein sequence ID" value="SCF47041.1"/>
    <property type="molecule type" value="Genomic_DNA"/>
</dbReference>
<keyword evidence="3" id="KW-0808">Transferase</keyword>
<dbReference type="CDD" id="cd00833">
    <property type="entry name" value="PKS"/>
    <property type="match status" value="1"/>
</dbReference>
<evidence type="ECO:0000313" key="7">
    <source>
        <dbReference type="Proteomes" id="UP000198551"/>
    </source>
</evidence>
<dbReference type="PANTHER" id="PTHR43775:SF51">
    <property type="entry name" value="INACTIVE PHENOLPHTHIOCEROL SYNTHESIS POLYKETIDE SYNTHASE TYPE I PKS1-RELATED"/>
    <property type="match status" value="1"/>
</dbReference>
<evidence type="ECO:0000313" key="6">
    <source>
        <dbReference type="EMBL" id="SCF47041.1"/>
    </source>
</evidence>
<dbReference type="SMART" id="SM00825">
    <property type="entry name" value="PKS_KS"/>
    <property type="match status" value="1"/>
</dbReference>
<dbReference type="InterPro" id="IPR018201">
    <property type="entry name" value="Ketoacyl_synth_AS"/>
</dbReference>
<evidence type="ECO:0000256" key="2">
    <source>
        <dbReference type="ARBA" id="ARBA00022553"/>
    </source>
</evidence>
<dbReference type="FunFam" id="1.10.1200.10:FF:000007">
    <property type="entry name" value="Probable polyketide synthase pks17"/>
    <property type="match status" value="1"/>
</dbReference>
<dbReference type="GO" id="GO:0006633">
    <property type="term" value="P:fatty acid biosynthetic process"/>
    <property type="evidence" value="ECO:0007669"/>
    <property type="project" value="InterPro"/>
</dbReference>
<dbReference type="PROSITE" id="PS50075">
    <property type="entry name" value="CARRIER"/>
    <property type="match status" value="1"/>
</dbReference>
<dbReference type="InterPro" id="IPR006162">
    <property type="entry name" value="Ppantetheine_attach_site"/>
</dbReference>
<feature type="non-terminal residue" evidence="6">
    <location>
        <position position="441"/>
    </location>
</feature>
<evidence type="ECO:0000256" key="1">
    <source>
        <dbReference type="ARBA" id="ARBA00022450"/>
    </source>
</evidence>
<dbReference type="InterPro" id="IPR036736">
    <property type="entry name" value="ACP-like_sf"/>
</dbReference>
<accession>A0A1C5APP5</accession>
<dbReference type="SUPFAM" id="SSF47336">
    <property type="entry name" value="ACP-like"/>
    <property type="match status" value="1"/>
</dbReference>
<evidence type="ECO:0000259" key="5">
    <source>
        <dbReference type="PROSITE" id="PS52004"/>
    </source>
</evidence>
<evidence type="ECO:0000256" key="3">
    <source>
        <dbReference type="ARBA" id="ARBA00022679"/>
    </source>
</evidence>
<dbReference type="Gene3D" id="1.10.1200.10">
    <property type="entry name" value="ACP-like"/>
    <property type="match status" value="1"/>
</dbReference>
<dbReference type="GO" id="GO:0031177">
    <property type="term" value="F:phosphopantetheine binding"/>
    <property type="evidence" value="ECO:0007669"/>
    <property type="project" value="InterPro"/>
</dbReference>
<dbReference type="PROSITE" id="PS00606">
    <property type="entry name" value="KS3_1"/>
    <property type="match status" value="1"/>
</dbReference>
<keyword evidence="7" id="KW-1185">Reference proteome</keyword>
<dbReference type="AlphaFoldDB" id="A0A1C5APP5"/>
<protein>
    <submittedName>
        <fullName evidence="6">Phosphopantetheine attachment site</fullName>
    </submittedName>
</protein>
<organism evidence="6 7">
    <name type="scientific">Micromonospora marina</name>
    <dbReference type="NCBI Taxonomy" id="307120"/>
    <lineage>
        <taxon>Bacteria</taxon>
        <taxon>Bacillati</taxon>
        <taxon>Actinomycetota</taxon>
        <taxon>Actinomycetes</taxon>
        <taxon>Micromonosporales</taxon>
        <taxon>Micromonosporaceae</taxon>
        <taxon>Micromonospora</taxon>
    </lineage>
</organism>
<reference evidence="7" key="1">
    <citation type="submission" date="2016-06" db="EMBL/GenBank/DDBJ databases">
        <authorList>
            <person name="Varghese N."/>
        </authorList>
    </citation>
    <scope>NUCLEOTIDE SEQUENCE [LARGE SCALE GENOMIC DNA]</scope>
    <source>
        <strain evidence="7">DSM 45555</strain>
    </source>
</reference>
<dbReference type="Gene3D" id="3.40.47.10">
    <property type="match status" value="1"/>
</dbReference>
<dbReference type="InterPro" id="IPR020806">
    <property type="entry name" value="PKS_PP-bd"/>
</dbReference>
<evidence type="ECO:0000259" key="4">
    <source>
        <dbReference type="PROSITE" id="PS50075"/>
    </source>
</evidence>
<dbReference type="PROSITE" id="PS52004">
    <property type="entry name" value="KS3_2"/>
    <property type="match status" value="1"/>
</dbReference>
<dbReference type="InterPro" id="IPR014030">
    <property type="entry name" value="Ketoacyl_synth_N"/>
</dbReference>
<keyword evidence="1" id="KW-0596">Phosphopantetheine</keyword>
<dbReference type="GO" id="GO:0004315">
    <property type="term" value="F:3-oxoacyl-[acyl-carrier-protein] synthase activity"/>
    <property type="evidence" value="ECO:0007669"/>
    <property type="project" value="InterPro"/>
</dbReference>
<dbReference type="Proteomes" id="UP000198551">
    <property type="component" value="Unassembled WGS sequence"/>
</dbReference>
<dbReference type="InterPro" id="IPR009081">
    <property type="entry name" value="PP-bd_ACP"/>
</dbReference>
<dbReference type="SMART" id="SM00823">
    <property type="entry name" value="PKS_PP"/>
    <property type="match status" value="1"/>
</dbReference>
<dbReference type="SUPFAM" id="SSF53901">
    <property type="entry name" value="Thiolase-like"/>
    <property type="match status" value="2"/>
</dbReference>
<dbReference type="Pfam" id="PF00109">
    <property type="entry name" value="ketoacyl-synt"/>
    <property type="match status" value="1"/>
</dbReference>
<sequence length="441" mass="45956">MVVADVRWDRFVPSFTALRPSCLFTDIPEAQAAIEAASQAETGPTDRASALRERLAALTPPEVEASLLDLVRSQVATVLGHATVEAVRPDRAFQRLGFDSLTAVELRNRLTAETGLALPSTLVFDHPTPAALVAFIRETVLGASGDAPADRRVATVDDDPIVIVGMGCRLPGGVASPEELWQLLATGRDGISEFPLDRGWDSFLSSGLSDTSFARRGGFVYDAGEFDAEFFGISPREALAMDPQQRLLLETSWEAVESAGIDPTTLRGGAVGVFAGASFQGYASGSVGRAQEVSGHLLTGNATSVLSGRVAYSFGFEGPAVTVDTACSSSLVALHLAVQALRSGECDLALAGGVTVMASPGTFAEFSIQGGLSADGRCKSFSDAADGTGWSEGVGVLVVQRLSDARRDGRRVLAVVRGTAVNQDGASNGLTAPNGPSQQRV</sequence>
<dbReference type="PANTHER" id="PTHR43775">
    <property type="entry name" value="FATTY ACID SYNTHASE"/>
    <property type="match status" value="1"/>
</dbReference>
<dbReference type="Pfam" id="PF00550">
    <property type="entry name" value="PP-binding"/>
    <property type="match status" value="1"/>
</dbReference>
<keyword evidence="2" id="KW-0597">Phosphoprotein</keyword>